<reference evidence="4" key="2">
    <citation type="submission" date="2025-09" db="UniProtKB">
        <authorList>
            <consortium name="Ensembl"/>
        </authorList>
    </citation>
    <scope>IDENTIFICATION</scope>
</reference>
<dbReference type="InterPro" id="IPR033704">
    <property type="entry name" value="dUTPase_trimeric"/>
</dbReference>
<keyword evidence="5" id="KW-1185">Reference proteome</keyword>
<evidence type="ECO:0000313" key="4">
    <source>
        <dbReference type="Ensembl" id="ENSNPEP00000003755.1"/>
    </source>
</evidence>
<dbReference type="Proteomes" id="UP000694420">
    <property type="component" value="Unplaced"/>
</dbReference>
<feature type="region of interest" description="Disordered" evidence="2">
    <location>
        <begin position="1"/>
        <end position="31"/>
    </location>
</feature>
<accession>A0A8C6YU31</accession>
<dbReference type="InterPro" id="IPR029054">
    <property type="entry name" value="dUTPase-like"/>
</dbReference>
<dbReference type="CDD" id="cd07557">
    <property type="entry name" value="trimeric_dUTPase"/>
    <property type="match status" value="1"/>
</dbReference>
<dbReference type="SUPFAM" id="SSF51283">
    <property type="entry name" value="dUTPase-like"/>
    <property type="match status" value="1"/>
</dbReference>
<name>A0A8C6YU31_NOTPE</name>
<evidence type="ECO:0000313" key="5">
    <source>
        <dbReference type="Proteomes" id="UP000694420"/>
    </source>
</evidence>
<protein>
    <recommendedName>
        <fullName evidence="3">dUTPase-like domain-containing protein</fullName>
    </recommendedName>
</protein>
<evidence type="ECO:0000256" key="1">
    <source>
        <dbReference type="ARBA" id="ARBA00022801"/>
    </source>
</evidence>
<dbReference type="InterPro" id="IPR036157">
    <property type="entry name" value="dUTPase-like_sf"/>
</dbReference>
<dbReference type="Ensembl" id="ENSNPET00000003835.1">
    <property type="protein sequence ID" value="ENSNPEP00000003755.1"/>
    <property type="gene ID" value="ENSNPEG00000002877.1"/>
</dbReference>
<organism evidence="4 5">
    <name type="scientific">Nothoprocta perdicaria</name>
    <name type="common">Chilean tinamou</name>
    <name type="synonym">Crypturus perdicarius</name>
    <dbReference type="NCBI Taxonomy" id="30464"/>
    <lineage>
        <taxon>Eukaryota</taxon>
        <taxon>Metazoa</taxon>
        <taxon>Chordata</taxon>
        <taxon>Craniata</taxon>
        <taxon>Vertebrata</taxon>
        <taxon>Euteleostomi</taxon>
        <taxon>Archelosauria</taxon>
        <taxon>Archosauria</taxon>
        <taxon>Dinosauria</taxon>
        <taxon>Saurischia</taxon>
        <taxon>Theropoda</taxon>
        <taxon>Coelurosauria</taxon>
        <taxon>Aves</taxon>
        <taxon>Palaeognathae</taxon>
        <taxon>Tinamiformes</taxon>
        <taxon>Tinamidae</taxon>
        <taxon>Nothoprocta</taxon>
    </lineage>
</organism>
<feature type="domain" description="dUTPase-like" evidence="3">
    <location>
        <begin position="66"/>
        <end position="140"/>
    </location>
</feature>
<dbReference type="GO" id="GO:0016787">
    <property type="term" value="F:hydrolase activity"/>
    <property type="evidence" value="ECO:0007669"/>
    <property type="project" value="UniProtKB-KW"/>
</dbReference>
<reference evidence="4" key="1">
    <citation type="submission" date="2025-08" db="UniProtKB">
        <authorList>
            <consortium name="Ensembl"/>
        </authorList>
    </citation>
    <scope>IDENTIFICATION</scope>
</reference>
<dbReference type="AlphaFoldDB" id="A0A8C6YU31"/>
<sequence length="155" mass="16504">SAAPAELIPSAEGKPARRRMAESVGGSSCRPWRTLHVPFEKAVHKLKPEEAPLPEGESLQDESSGGRSSAGVAGLIVLPGVIDADYTGEIMVAVYTLNPPLIIPKGTRIAQLLIFKRQDPEVPLPSAVLDRGGQGFGSTGDTYKNSYKPDMFSHP</sequence>
<dbReference type="Gene3D" id="2.70.40.10">
    <property type="match status" value="1"/>
</dbReference>
<proteinExistence type="predicted"/>
<evidence type="ECO:0000256" key="2">
    <source>
        <dbReference type="SAM" id="MobiDB-lite"/>
    </source>
</evidence>
<keyword evidence="1" id="KW-0378">Hydrolase</keyword>
<dbReference type="Pfam" id="PF00692">
    <property type="entry name" value="dUTPase"/>
    <property type="match status" value="1"/>
</dbReference>
<evidence type="ECO:0000259" key="3">
    <source>
        <dbReference type="Pfam" id="PF00692"/>
    </source>
</evidence>
<feature type="region of interest" description="Disordered" evidence="2">
    <location>
        <begin position="45"/>
        <end position="69"/>
    </location>
</feature>